<organism evidence="2">
    <name type="scientific">marine metagenome</name>
    <dbReference type="NCBI Taxonomy" id="408172"/>
    <lineage>
        <taxon>unclassified sequences</taxon>
        <taxon>metagenomes</taxon>
        <taxon>ecological metagenomes</taxon>
    </lineage>
</organism>
<proteinExistence type="predicted"/>
<dbReference type="InterPro" id="IPR035959">
    <property type="entry name" value="RutC-like_sf"/>
</dbReference>
<reference evidence="2" key="1">
    <citation type="submission" date="2018-05" db="EMBL/GenBank/DDBJ databases">
        <authorList>
            <person name="Lanie J.A."/>
            <person name="Ng W.-L."/>
            <person name="Kazmierczak K.M."/>
            <person name="Andrzejewski T.M."/>
            <person name="Davidsen T.M."/>
            <person name="Wayne K.J."/>
            <person name="Tettelin H."/>
            <person name="Glass J.I."/>
            <person name="Rusch D."/>
            <person name="Podicherti R."/>
            <person name="Tsui H.-C.T."/>
            <person name="Winkler M.E."/>
        </authorList>
    </citation>
    <scope>NUCLEOTIDE SEQUENCE</scope>
</reference>
<dbReference type="Pfam" id="PF14588">
    <property type="entry name" value="YjgF_endoribonc"/>
    <property type="match status" value="1"/>
</dbReference>
<dbReference type="Gene3D" id="3.30.1330.40">
    <property type="entry name" value="RutC-like"/>
    <property type="match status" value="1"/>
</dbReference>
<dbReference type="AlphaFoldDB" id="A0A381T3S1"/>
<dbReference type="CDD" id="cd02199">
    <property type="entry name" value="YjgF_YER057c_UK114_like_1"/>
    <property type="match status" value="1"/>
</dbReference>
<accession>A0A381T3S1</accession>
<feature type="domain" description="Endoribonuclease L-PSP/chorismate mutase-like" evidence="1">
    <location>
        <begin position="24"/>
        <end position="144"/>
    </location>
</feature>
<dbReference type="EMBL" id="UINC01003984">
    <property type="protein sequence ID" value="SVA10862.1"/>
    <property type="molecule type" value="Genomic_DNA"/>
</dbReference>
<protein>
    <recommendedName>
        <fullName evidence="1">Endoribonuclease L-PSP/chorismate mutase-like domain-containing protein</fullName>
    </recommendedName>
</protein>
<gene>
    <name evidence="2" type="ORF">METZ01_LOCUS63716</name>
</gene>
<dbReference type="PANTHER" id="PTHR43760:SF1">
    <property type="entry name" value="ENDORIBONUCLEASE L-PSP_CHORISMATE MUTASE-LIKE DOMAIN-CONTAINING PROTEIN"/>
    <property type="match status" value="1"/>
</dbReference>
<dbReference type="SUPFAM" id="SSF55298">
    <property type="entry name" value="YjgF-like"/>
    <property type="match status" value="1"/>
</dbReference>
<evidence type="ECO:0000313" key="2">
    <source>
        <dbReference type="EMBL" id="SVA10862.1"/>
    </source>
</evidence>
<name>A0A381T3S1_9ZZZZ</name>
<sequence length="166" mass="17501">MSSYIATIAPMTSIDQQLETLGIQLPAPREPAFSYNAVVVDHGIAWVSGQLPWAGGKTELVHTGRLGKAVTLSEGQACARACILNALAALKSALGTLDDIERFLKLAGFVASEPGFNQQPVVIDAASRLLLEIFGDHGQHARSAVGVAELPRGAPVEIELVARTYA</sequence>
<dbReference type="PANTHER" id="PTHR43760">
    <property type="entry name" value="ENDORIBONUCLEASE-RELATED"/>
    <property type="match status" value="1"/>
</dbReference>
<evidence type="ECO:0000259" key="1">
    <source>
        <dbReference type="Pfam" id="PF14588"/>
    </source>
</evidence>
<dbReference type="InterPro" id="IPR013813">
    <property type="entry name" value="Endoribo_LPSP/chorism_mut-like"/>
</dbReference>